<evidence type="ECO:0000313" key="1">
    <source>
        <dbReference type="EMBL" id="AUZ18233.1"/>
    </source>
</evidence>
<sequence length="191" mass="20217">MGLCLRRRLHQGQDDRLARRSRRAGRFDSVLGQGAGPGSQGLARTGDFPLPGLLARASAGAGKKLVGAARHWATGGRNAASAFDPDDLVLAALTAAGAPADVLTAAGANAAVEPFEVFEENWETVKAFLELETCWTWLVPAMGRPIRSGIAASEIRATLEVLLPSGADLRQAFLDIRAMERAALEVFLEQA</sequence>
<dbReference type="EMBL" id="CP014060">
    <property type="protein sequence ID" value="AUZ18233.1"/>
    <property type="molecule type" value="Genomic_DNA"/>
</dbReference>
<protein>
    <submittedName>
        <fullName evidence="1">Uncharacterized protein</fullName>
    </submittedName>
</protein>
<dbReference type="Proteomes" id="UP000060602">
    <property type="component" value="Chromosome"/>
</dbReference>
<organism evidence="1 2">
    <name type="scientific">Alcaligenes xylosoxydans xylosoxydans</name>
    <name type="common">Achromobacter xylosoxidans</name>
    <dbReference type="NCBI Taxonomy" id="85698"/>
    <lineage>
        <taxon>Bacteria</taxon>
        <taxon>Pseudomonadati</taxon>
        <taxon>Pseudomonadota</taxon>
        <taxon>Betaproteobacteria</taxon>
        <taxon>Burkholderiales</taxon>
        <taxon>Alcaligenaceae</taxon>
        <taxon>Achromobacter</taxon>
    </lineage>
</organism>
<dbReference type="AlphaFoldDB" id="A0A2L0PU81"/>
<evidence type="ECO:0000313" key="2">
    <source>
        <dbReference type="Proteomes" id="UP000060602"/>
    </source>
</evidence>
<accession>A0A2L0PU81</accession>
<proteinExistence type="predicted"/>
<gene>
    <name evidence="1" type="ORF">AL504_31840</name>
</gene>
<reference evidence="2" key="1">
    <citation type="submission" date="2015-12" db="EMBL/GenBank/DDBJ databases">
        <title>FDA dAtabase for Regulatory Grade micrObial Sequences (FDA-ARGOS): Supporting development and validation of Infectious Disease Dx tests.</title>
        <authorList>
            <person name="Case J."/>
            <person name="Tallon L."/>
            <person name="Sadzewicz L."/>
            <person name="Sengamalay N."/>
            <person name="Ott S."/>
            <person name="Godinez A."/>
            <person name="Nagaraj S."/>
            <person name="Nadendla S."/>
            <person name="Sichtig H."/>
        </authorList>
    </citation>
    <scope>NUCLEOTIDE SEQUENCE [LARGE SCALE GENOMIC DNA]</scope>
    <source>
        <strain evidence="2">FDAARGOS_147</strain>
    </source>
</reference>
<name>A0A2L0PU81_ALCXX</name>